<reference evidence="2" key="1">
    <citation type="submission" date="2021-01" db="EMBL/GenBank/DDBJ databases">
        <authorList>
            <consortium name="Genoscope - CEA"/>
            <person name="William W."/>
        </authorList>
    </citation>
    <scope>NUCLEOTIDE SEQUENCE</scope>
</reference>
<proteinExistence type="predicted"/>
<organism evidence="2">
    <name type="scientific">Brassica napus</name>
    <name type="common">Rape</name>
    <dbReference type="NCBI Taxonomy" id="3708"/>
    <lineage>
        <taxon>Eukaryota</taxon>
        <taxon>Viridiplantae</taxon>
        <taxon>Streptophyta</taxon>
        <taxon>Embryophyta</taxon>
        <taxon>Tracheophyta</taxon>
        <taxon>Spermatophyta</taxon>
        <taxon>Magnoliopsida</taxon>
        <taxon>eudicotyledons</taxon>
        <taxon>Gunneridae</taxon>
        <taxon>Pentapetalae</taxon>
        <taxon>rosids</taxon>
        <taxon>malvids</taxon>
        <taxon>Brassicales</taxon>
        <taxon>Brassicaceae</taxon>
        <taxon>Brassiceae</taxon>
        <taxon>Brassica</taxon>
    </lineage>
</organism>
<gene>
    <name evidence="2" type="ORF">DARMORV10_A06P42010.1</name>
</gene>
<dbReference type="Proteomes" id="UP001295469">
    <property type="component" value="Chromosome A06"/>
</dbReference>
<feature type="signal peptide" evidence="1">
    <location>
        <begin position="1"/>
        <end position="24"/>
    </location>
</feature>
<name>A0A816SMR0_BRANA</name>
<dbReference type="AlphaFoldDB" id="A0A816SMR0"/>
<feature type="chain" id="PRO_5032472078" evidence="1">
    <location>
        <begin position="25"/>
        <end position="52"/>
    </location>
</feature>
<sequence length="52" mass="5621">MIVAGSSSIWISLLSLSVDYFSSCFSVPSASSLCSWPTLDYLIYLAPCFSTC</sequence>
<feature type="non-terminal residue" evidence="2">
    <location>
        <position position="52"/>
    </location>
</feature>
<accession>A0A816SMR0</accession>
<keyword evidence="1" id="KW-0732">Signal</keyword>
<protein>
    <submittedName>
        <fullName evidence="2">(rape) hypothetical protein</fullName>
    </submittedName>
</protein>
<dbReference type="EMBL" id="HG994360">
    <property type="protein sequence ID" value="CAF2090290.1"/>
    <property type="molecule type" value="Genomic_DNA"/>
</dbReference>
<evidence type="ECO:0000313" key="2">
    <source>
        <dbReference type="EMBL" id="CAF2090290.1"/>
    </source>
</evidence>
<evidence type="ECO:0000256" key="1">
    <source>
        <dbReference type="SAM" id="SignalP"/>
    </source>
</evidence>